<name>A0A2A5JQS3_PSEO7</name>
<keyword evidence="3" id="KW-1185">Reference proteome</keyword>
<accession>A0A2A5JQS3</accession>
<evidence type="ECO:0000313" key="3">
    <source>
        <dbReference type="Proteomes" id="UP000228621"/>
    </source>
</evidence>
<gene>
    <name evidence="2" type="ORF">CEX98_11280</name>
</gene>
<organism evidence="2 3">
    <name type="scientific">Pseudoalteromonas piscicida</name>
    <dbReference type="NCBI Taxonomy" id="43662"/>
    <lineage>
        <taxon>Bacteria</taxon>
        <taxon>Pseudomonadati</taxon>
        <taxon>Pseudomonadota</taxon>
        <taxon>Gammaproteobacteria</taxon>
        <taxon>Alteromonadales</taxon>
        <taxon>Pseudoalteromonadaceae</taxon>
        <taxon>Pseudoalteromonas</taxon>
    </lineage>
</organism>
<evidence type="ECO:0008006" key="4">
    <source>
        <dbReference type="Google" id="ProtNLM"/>
    </source>
</evidence>
<protein>
    <recommendedName>
        <fullName evidence="4">Lipoprotein</fullName>
    </recommendedName>
</protein>
<keyword evidence="1" id="KW-0732">Signal</keyword>
<dbReference type="PROSITE" id="PS51257">
    <property type="entry name" value="PROKAR_LIPOPROTEIN"/>
    <property type="match status" value="1"/>
</dbReference>
<reference evidence="3" key="1">
    <citation type="journal article" date="2019" name="Genome Announc.">
        <title>Draft Genome Sequence of Pseudoalteromonas piscicida Strain 36Y ROTHPW, an Hypersaline Seawater Isolate from the South Coast of Sonora, Mexico.</title>
        <authorList>
            <person name="Sanchez-Diaz R."/>
            <person name="Molina-Garza Z.J."/>
            <person name="Cruz-Suarez L.E."/>
            <person name="Selvin J."/>
            <person name="Kiran G.S."/>
            <person name="Ibarra-Gamez J.C."/>
            <person name="Gomez-Gil B."/>
            <person name="Galaviz-Silva L."/>
        </authorList>
    </citation>
    <scope>NUCLEOTIDE SEQUENCE [LARGE SCALE GENOMIC DNA]</scope>
    <source>
        <strain evidence="3">36Y_RITHPW</strain>
    </source>
</reference>
<dbReference type="RefSeq" id="WP_099642177.1">
    <property type="nucleotide sequence ID" value="NZ_NKHF01000050.1"/>
</dbReference>
<dbReference type="OrthoDB" id="6227752at2"/>
<comment type="caution">
    <text evidence="2">The sequence shown here is derived from an EMBL/GenBank/DDBJ whole genome shotgun (WGS) entry which is preliminary data.</text>
</comment>
<dbReference type="AlphaFoldDB" id="A0A2A5JQS3"/>
<dbReference type="Proteomes" id="UP000228621">
    <property type="component" value="Unassembled WGS sequence"/>
</dbReference>
<dbReference type="EMBL" id="NKHF01000050">
    <property type="protein sequence ID" value="PCK31621.1"/>
    <property type="molecule type" value="Genomic_DNA"/>
</dbReference>
<evidence type="ECO:0000313" key="2">
    <source>
        <dbReference type="EMBL" id="PCK31621.1"/>
    </source>
</evidence>
<proteinExistence type="predicted"/>
<feature type="signal peptide" evidence="1">
    <location>
        <begin position="1"/>
        <end position="20"/>
    </location>
</feature>
<sequence>MPKLSLRPNVLKLSSLIASAALLSACQYTPVPKGEPEKHYDFDHKVHYEQITYNDDLYRLAIKPDSYTHFRQQSVFLLRHAKRLCQGSHPQLTLLSGVQEFDKLPLEPRPYQNDLTVEVKCVAK</sequence>
<evidence type="ECO:0000256" key="1">
    <source>
        <dbReference type="SAM" id="SignalP"/>
    </source>
</evidence>
<feature type="chain" id="PRO_5013354576" description="Lipoprotein" evidence="1">
    <location>
        <begin position="21"/>
        <end position="124"/>
    </location>
</feature>